<reference evidence="12 13" key="1">
    <citation type="submission" date="2018-11" db="EMBL/GenBank/DDBJ databases">
        <title>Parancylomarina longa gen. nov., sp. nov., isolated from sediments of southern Okinawa.</title>
        <authorList>
            <person name="Fu T."/>
        </authorList>
    </citation>
    <scope>NUCLEOTIDE SEQUENCE [LARGE SCALE GENOMIC DNA]</scope>
    <source>
        <strain evidence="12 13">T3-2 S1-C</strain>
    </source>
</reference>
<gene>
    <name evidence="12" type="ORF">DLK05_09260</name>
</gene>
<keyword evidence="9" id="KW-0472">Membrane</keyword>
<dbReference type="PROSITE" id="PS50005">
    <property type="entry name" value="TPR"/>
    <property type="match status" value="5"/>
</dbReference>
<dbReference type="Proteomes" id="UP000282985">
    <property type="component" value="Unassembled WGS sequence"/>
</dbReference>
<dbReference type="SUPFAM" id="SSF55874">
    <property type="entry name" value="ATPase domain of HSP90 chaperone/DNA topoisomerase II/histidine kinase"/>
    <property type="match status" value="1"/>
</dbReference>
<dbReference type="PANTHER" id="PTHR43047">
    <property type="entry name" value="TWO-COMPONENT HISTIDINE PROTEIN KINASE"/>
    <property type="match status" value="1"/>
</dbReference>
<evidence type="ECO:0000256" key="7">
    <source>
        <dbReference type="PROSITE-ProRule" id="PRU00339"/>
    </source>
</evidence>
<dbReference type="Gene3D" id="3.40.50.2300">
    <property type="match status" value="1"/>
</dbReference>
<keyword evidence="8" id="KW-0175">Coiled coil</keyword>
<keyword evidence="4" id="KW-0808">Transferase</keyword>
<dbReference type="Gene3D" id="3.30.565.10">
    <property type="entry name" value="Histidine kinase-like ATPase, C-terminal domain"/>
    <property type="match status" value="1"/>
</dbReference>
<feature type="repeat" description="TPR" evidence="7">
    <location>
        <begin position="158"/>
        <end position="191"/>
    </location>
</feature>
<dbReference type="SUPFAM" id="SSF48452">
    <property type="entry name" value="TPR-like"/>
    <property type="match status" value="3"/>
</dbReference>
<feature type="transmembrane region" description="Helical" evidence="9">
    <location>
        <begin position="559"/>
        <end position="581"/>
    </location>
</feature>
<dbReference type="Pfam" id="PF02518">
    <property type="entry name" value="HATPase_c"/>
    <property type="match status" value="1"/>
</dbReference>
<evidence type="ECO:0000259" key="11">
    <source>
        <dbReference type="PROSITE" id="PS50110"/>
    </source>
</evidence>
<dbReference type="InterPro" id="IPR036097">
    <property type="entry name" value="HisK_dim/P_sf"/>
</dbReference>
<dbReference type="SMART" id="SM00388">
    <property type="entry name" value="HisKA"/>
    <property type="match status" value="1"/>
</dbReference>
<dbReference type="Pfam" id="PF13424">
    <property type="entry name" value="TPR_12"/>
    <property type="match status" value="5"/>
</dbReference>
<dbReference type="CDD" id="cd17546">
    <property type="entry name" value="REC_hyHK_CKI1_RcsC-like"/>
    <property type="match status" value="1"/>
</dbReference>
<evidence type="ECO:0000256" key="9">
    <source>
        <dbReference type="SAM" id="Phobius"/>
    </source>
</evidence>
<dbReference type="PROSITE" id="PS50110">
    <property type="entry name" value="RESPONSE_REGULATORY"/>
    <property type="match status" value="1"/>
</dbReference>
<feature type="repeat" description="TPR" evidence="7">
    <location>
        <begin position="198"/>
        <end position="231"/>
    </location>
</feature>
<dbReference type="SMART" id="SM00028">
    <property type="entry name" value="TPR"/>
    <property type="match status" value="10"/>
</dbReference>
<dbReference type="Gene3D" id="1.25.40.10">
    <property type="entry name" value="Tetratricopeptide repeat domain"/>
    <property type="match status" value="3"/>
</dbReference>
<dbReference type="InterPro" id="IPR003661">
    <property type="entry name" value="HisK_dim/P_dom"/>
</dbReference>
<keyword evidence="9" id="KW-0812">Transmembrane</keyword>
<dbReference type="InterPro" id="IPR011006">
    <property type="entry name" value="CheY-like_superfamily"/>
</dbReference>
<dbReference type="SUPFAM" id="SSF52172">
    <property type="entry name" value="CheY-like"/>
    <property type="match status" value="1"/>
</dbReference>
<dbReference type="InterPro" id="IPR004358">
    <property type="entry name" value="Sig_transdc_His_kin-like_C"/>
</dbReference>
<dbReference type="CDD" id="cd00082">
    <property type="entry name" value="HisKA"/>
    <property type="match status" value="1"/>
</dbReference>
<dbReference type="GO" id="GO:0000155">
    <property type="term" value="F:phosphorelay sensor kinase activity"/>
    <property type="evidence" value="ECO:0007669"/>
    <property type="project" value="InterPro"/>
</dbReference>
<evidence type="ECO:0000256" key="2">
    <source>
        <dbReference type="ARBA" id="ARBA00012438"/>
    </source>
</evidence>
<dbReference type="Gene3D" id="1.10.287.130">
    <property type="match status" value="1"/>
</dbReference>
<evidence type="ECO:0000256" key="8">
    <source>
        <dbReference type="SAM" id="Coils"/>
    </source>
</evidence>
<evidence type="ECO:0000313" key="13">
    <source>
        <dbReference type="Proteomes" id="UP000282985"/>
    </source>
</evidence>
<dbReference type="Pfam" id="PF00512">
    <property type="entry name" value="HisKA"/>
    <property type="match status" value="1"/>
</dbReference>
<dbReference type="InterPro" id="IPR019734">
    <property type="entry name" value="TPR_rpt"/>
</dbReference>
<dbReference type="RefSeq" id="WP_127343697.1">
    <property type="nucleotide sequence ID" value="NZ_RJJX01000010.1"/>
</dbReference>
<dbReference type="EMBL" id="RJJX01000010">
    <property type="protein sequence ID" value="RUT78254.1"/>
    <property type="molecule type" value="Genomic_DNA"/>
</dbReference>
<evidence type="ECO:0000259" key="10">
    <source>
        <dbReference type="PROSITE" id="PS50109"/>
    </source>
</evidence>
<keyword evidence="9" id="KW-1133">Transmembrane helix</keyword>
<feature type="coiled-coil region" evidence="8">
    <location>
        <begin position="581"/>
        <end position="615"/>
    </location>
</feature>
<feature type="domain" description="Histidine kinase" evidence="10">
    <location>
        <begin position="640"/>
        <end position="859"/>
    </location>
</feature>
<keyword evidence="3 6" id="KW-0597">Phosphoprotein</keyword>
<organism evidence="12 13">
    <name type="scientific">Ancylomarina longa</name>
    <dbReference type="NCBI Taxonomy" id="2487017"/>
    <lineage>
        <taxon>Bacteria</taxon>
        <taxon>Pseudomonadati</taxon>
        <taxon>Bacteroidota</taxon>
        <taxon>Bacteroidia</taxon>
        <taxon>Marinilabiliales</taxon>
        <taxon>Marinifilaceae</taxon>
        <taxon>Ancylomarina</taxon>
    </lineage>
</organism>
<evidence type="ECO:0000256" key="4">
    <source>
        <dbReference type="ARBA" id="ARBA00022679"/>
    </source>
</evidence>
<dbReference type="CDD" id="cd16922">
    <property type="entry name" value="HATPase_EvgS-ArcB-TorS-like"/>
    <property type="match status" value="1"/>
</dbReference>
<dbReference type="OrthoDB" id="1116352at2"/>
<feature type="repeat" description="TPR" evidence="7">
    <location>
        <begin position="318"/>
        <end position="351"/>
    </location>
</feature>
<evidence type="ECO:0000313" key="12">
    <source>
        <dbReference type="EMBL" id="RUT78254.1"/>
    </source>
</evidence>
<protein>
    <recommendedName>
        <fullName evidence="2">histidine kinase</fullName>
        <ecNumber evidence="2">2.7.13.3</ecNumber>
    </recommendedName>
</protein>
<sequence length="996" mass="114968">MPLRIKKVFIFLLLACLQYSGFAREIPQIHPKEFSGSELTKLNELALKYFYANNPKALETALLIAEKSLEHEKMQQYAEANELLGRIYIYRGNIDEAERCFTTSFDYWDSVRDSIHLSFGYGYLGELNYRKCNYKEAEKYYTKGLEIKTQLKDIKNFAYSYNALGNIKLSRCKYQEAFEYYRKALKLNQQFDNISGICYSLFAIGNTFMRTNDYPSAKKYFNEALAISKKHHLQKNKAYGLNQIAKLENNLGHRNSSIELFNQSLKINQELQSKDGIARSYMGIGEVFESMAQYDKALEYQHKALKIFKKLESKGNIALCYENIGKVFYSMRDYPVSRENFNKSIELNQSLGNIEGAANCHRRIGNTYTQERRYLLSIPEYQKSLQIQKNIDNKKGIASCYTNLGLVYVKLDSLKKAEALFNQSIVINKKIEDLGGIASVYNNLASLYLAKNEQEQAIHFLLASMDLAKKANNKSLIAENARNLSDLYQKLGKYKKSLKYHQLYFDLYNQLYNAQAENRIGWIQLQNEREKRESITRAYSRDQLIKEEQLKKQEVINTLLIVIIILSLLFALAVYIFFIAVKKKNTKLRFENEERKKAEMQLDEHRRNLESLVKVRTLELLKAKEKAEQADQLKTAFLANMSHEIRTPMNAIIGFSKLLAVTDSKEKHRNFSKIIIDNGHFLLALVNDLIDISMIESKQLKIKKSSFEIYPMLLDLKCMFDEQRLKKQKTDLEFNLQIPKGGEDIAMLSDPIRLKQILINLLRNALKFTNSGNIDLGFEVFEEQVRFFVKDSGIGIPIQDQDYIYDRFRQASNNTVKHGGTGLGLTISKSLIQLLDGTIWFISEPSTGCCFYIQLPQLIKSGISITNNNITAIRLDLSGKQILVAEDTESNYLYINEVLKRVNANVTWSKNGQETIEKCKENHYDLILMDIQLPQLNGYQVTQEIKKEKPNVLVIFQSAYALQDEYVKMKEAGCDAFISKPYTEEQLLDVLSQTIG</sequence>
<accession>A0A434AUV8</accession>
<dbReference type="SMART" id="SM00448">
    <property type="entry name" value="REC"/>
    <property type="match status" value="1"/>
</dbReference>
<dbReference type="InterPro" id="IPR011990">
    <property type="entry name" value="TPR-like_helical_dom_sf"/>
</dbReference>
<name>A0A434AUV8_9BACT</name>
<dbReference type="PANTHER" id="PTHR43047:SF64">
    <property type="entry name" value="HISTIDINE KINASE CONTAINING CHEY-HOMOLOGOUS RECEIVER DOMAIN AND PAS DOMAIN-RELATED"/>
    <property type="match status" value="1"/>
</dbReference>
<dbReference type="InterPro" id="IPR005467">
    <property type="entry name" value="His_kinase_dom"/>
</dbReference>
<dbReference type="Pfam" id="PF00072">
    <property type="entry name" value="Response_reg"/>
    <property type="match status" value="1"/>
</dbReference>
<feature type="repeat" description="TPR" evidence="7">
    <location>
        <begin position="278"/>
        <end position="311"/>
    </location>
</feature>
<dbReference type="PROSITE" id="PS50109">
    <property type="entry name" value="HIS_KIN"/>
    <property type="match status" value="1"/>
</dbReference>
<dbReference type="InterPro" id="IPR036890">
    <property type="entry name" value="HATPase_C_sf"/>
</dbReference>
<comment type="caution">
    <text evidence="12">The sequence shown here is derived from an EMBL/GenBank/DDBJ whole genome shotgun (WGS) entry which is preliminary data.</text>
</comment>
<proteinExistence type="predicted"/>
<evidence type="ECO:0000256" key="5">
    <source>
        <dbReference type="ARBA" id="ARBA00022777"/>
    </source>
</evidence>
<dbReference type="SUPFAM" id="SSF47384">
    <property type="entry name" value="Homodimeric domain of signal transducing histidine kinase"/>
    <property type="match status" value="1"/>
</dbReference>
<feature type="modified residue" description="4-aspartylphosphate" evidence="6">
    <location>
        <position position="930"/>
    </location>
</feature>
<dbReference type="InterPro" id="IPR003594">
    <property type="entry name" value="HATPase_dom"/>
</dbReference>
<evidence type="ECO:0000256" key="3">
    <source>
        <dbReference type="ARBA" id="ARBA00022553"/>
    </source>
</evidence>
<keyword evidence="13" id="KW-1185">Reference proteome</keyword>
<dbReference type="InterPro" id="IPR001789">
    <property type="entry name" value="Sig_transdc_resp-reg_receiver"/>
</dbReference>
<keyword evidence="5" id="KW-0418">Kinase</keyword>
<evidence type="ECO:0000256" key="6">
    <source>
        <dbReference type="PROSITE-ProRule" id="PRU00169"/>
    </source>
</evidence>
<dbReference type="SMART" id="SM00387">
    <property type="entry name" value="HATPase_c"/>
    <property type="match status" value="1"/>
</dbReference>
<keyword evidence="7" id="KW-0802">TPR repeat</keyword>
<comment type="catalytic activity">
    <reaction evidence="1">
        <text>ATP + protein L-histidine = ADP + protein N-phospho-L-histidine.</text>
        <dbReference type="EC" id="2.7.13.3"/>
    </reaction>
</comment>
<evidence type="ECO:0000256" key="1">
    <source>
        <dbReference type="ARBA" id="ARBA00000085"/>
    </source>
</evidence>
<feature type="repeat" description="TPR" evidence="7">
    <location>
        <begin position="398"/>
        <end position="431"/>
    </location>
</feature>
<feature type="domain" description="Response regulatory" evidence="11">
    <location>
        <begin position="881"/>
        <end position="995"/>
    </location>
</feature>
<dbReference type="PRINTS" id="PR00344">
    <property type="entry name" value="BCTRLSENSOR"/>
</dbReference>
<dbReference type="AlphaFoldDB" id="A0A434AUV8"/>
<dbReference type="EC" id="2.7.13.3" evidence="2"/>